<dbReference type="Proteomes" id="UP000008064">
    <property type="component" value="Unassembled WGS sequence"/>
</dbReference>
<dbReference type="Pfam" id="PF22241">
    <property type="entry name" value="PSMD12-CSN4_N"/>
    <property type="match status" value="1"/>
</dbReference>
<dbReference type="GeneID" id="18817046"/>
<dbReference type="PROSITE" id="PS50250">
    <property type="entry name" value="PCI"/>
    <property type="match status" value="1"/>
</dbReference>
<dbReference type="PANTHER" id="PTHR10855">
    <property type="entry name" value="26S PROTEASOME NON-ATPASE REGULATORY SUBUNIT 12/COP9 SIGNALOSOME COMPLEX SUBUNIT 4"/>
    <property type="match status" value="1"/>
</dbReference>
<evidence type="ECO:0000256" key="1">
    <source>
        <dbReference type="ARBA" id="ARBA00006397"/>
    </source>
</evidence>
<feature type="domain" description="PCI" evidence="3">
    <location>
        <begin position="265"/>
        <end position="436"/>
    </location>
</feature>
<dbReference type="FunFam" id="1.10.10.10:FF:000070">
    <property type="entry name" value="26S proteasome non-ATPase regulatory subunit 12"/>
    <property type="match status" value="1"/>
</dbReference>
<name>F8NDM4_SERL9</name>
<dbReference type="Pfam" id="PF01399">
    <property type="entry name" value="PCI"/>
    <property type="match status" value="1"/>
</dbReference>
<evidence type="ECO:0000256" key="2">
    <source>
        <dbReference type="ARBA" id="ARBA00022942"/>
    </source>
</evidence>
<dbReference type="SMART" id="SM00088">
    <property type="entry name" value="PINT"/>
    <property type="match status" value="1"/>
</dbReference>
<dbReference type="OrthoDB" id="268763at2759"/>
<accession>F8NDM4</accession>
<dbReference type="InterPro" id="IPR054559">
    <property type="entry name" value="PSMD12-CSN4-like_N"/>
</dbReference>
<dbReference type="InterPro" id="IPR036390">
    <property type="entry name" value="WH_DNA-bd_sf"/>
</dbReference>
<organism>
    <name type="scientific">Serpula lacrymans var. lacrymans (strain S7.9)</name>
    <name type="common">Dry rot fungus</name>
    <dbReference type="NCBI Taxonomy" id="578457"/>
    <lineage>
        <taxon>Eukaryota</taxon>
        <taxon>Fungi</taxon>
        <taxon>Dikarya</taxon>
        <taxon>Basidiomycota</taxon>
        <taxon>Agaricomycotina</taxon>
        <taxon>Agaricomycetes</taxon>
        <taxon>Agaricomycetidae</taxon>
        <taxon>Boletales</taxon>
        <taxon>Coniophorineae</taxon>
        <taxon>Serpulaceae</taxon>
        <taxon>Serpula</taxon>
    </lineage>
</organism>
<dbReference type="GO" id="GO:0005634">
    <property type="term" value="C:nucleus"/>
    <property type="evidence" value="ECO:0007669"/>
    <property type="project" value="UniProtKB-ARBA"/>
</dbReference>
<comment type="similarity">
    <text evidence="1">Belongs to the proteasome subunit p55 family.</text>
</comment>
<keyword evidence="2" id="KW-0647">Proteasome</keyword>
<dbReference type="InterPro" id="IPR040134">
    <property type="entry name" value="PSMD12/CSN4"/>
</dbReference>
<protein>
    <recommendedName>
        <fullName evidence="3">PCI domain-containing protein</fullName>
    </recommendedName>
</protein>
<dbReference type="Gene3D" id="1.10.10.10">
    <property type="entry name" value="Winged helix-like DNA-binding domain superfamily/Winged helix DNA-binding domain"/>
    <property type="match status" value="1"/>
</dbReference>
<dbReference type="GO" id="GO:0005737">
    <property type="term" value="C:cytoplasm"/>
    <property type="evidence" value="ECO:0007669"/>
    <property type="project" value="TreeGrafter"/>
</dbReference>
<evidence type="ECO:0000259" key="3">
    <source>
        <dbReference type="PROSITE" id="PS50250"/>
    </source>
</evidence>
<dbReference type="InterPro" id="IPR000717">
    <property type="entry name" value="PCI_dom"/>
</dbReference>
<dbReference type="KEGG" id="sla:SERLADRAFT_454599"/>
<gene>
    <name evidence="4" type="ORF">SERLADRAFT_454599</name>
</gene>
<dbReference type="SUPFAM" id="SSF46785">
    <property type="entry name" value="Winged helix' DNA-binding domain"/>
    <property type="match status" value="1"/>
</dbReference>
<sequence>MSEAKRQERDFTAEVDTLLPQSVILAQSGKLEEALDKLFLLEKQTRNAADLTSTMRLANTIVQQCYEARDYSQLNASISLLSKKHGQLKGVVQSIVEIAMGWLIDIKEREGTERWLKLVEILRAVTEGKIFLETHRARITLLLSYHHEYLSKSSTPTAPSAVQSLQIASDLLNDLQVETYSSMERREKTEFILEQMRLLIAVARILDSKFEKGGKDSLSSGEPLWVKVRVGGRKVNEDFLKEGANEDLKLKFYDLMIQHALHQCAYIDAAKYYYKIWETPSIKVDANGKGRSALEHIVYYVVLSPHNNEQSDILHHLYNDPALSKLELHYNLVKCFVTRELMRWPGIEALYGPFLRTTSIFSEAKQWEDLHTRVIEHNIRVIADYYTRIMLPRLTALLDLTPQQTEEILARLVVSGTIWARMDRPTGIINFDSKRRAEDVMNDWSSDMQKLLGVVEKTWMGMNAAQAAQSRVKE</sequence>
<dbReference type="RefSeq" id="XP_007312141.1">
    <property type="nucleotide sequence ID" value="XM_007312079.1"/>
</dbReference>
<dbReference type="EMBL" id="GL945428">
    <property type="protein sequence ID" value="EGO30257.1"/>
    <property type="molecule type" value="Genomic_DNA"/>
</dbReference>
<proteinExistence type="inferred from homology"/>
<dbReference type="HOGENOM" id="CLU_033860_2_0_1"/>
<evidence type="ECO:0000313" key="4">
    <source>
        <dbReference type="EMBL" id="EGO30257.1"/>
    </source>
</evidence>
<reference evidence="4" key="1">
    <citation type="submission" date="2011-04" db="EMBL/GenBank/DDBJ databases">
        <title>Evolution of plant cell wall degrading machinery underlies the functional diversity of forest fungi.</title>
        <authorList>
            <consortium name="US DOE Joint Genome Institute (JGI-PGF)"/>
            <person name="Eastwood D.C."/>
            <person name="Floudas D."/>
            <person name="Binder M."/>
            <person name="Majcherczyk A."/>
            <person name="Schneider P."/>
            <person name="Aerts A."/>
            <person name="Asiegbu F.O."/>
            <person name="Baker S.E."/>
            <person name="Barry K."/>
            <person name="Bendiksby M."/>
            <person name="Blumentritt M."/>
            <person name="Coutinho P.M."/>
            <person name="Cullen D."/>
            <person name="Cullen D."/>
            <person name="Gathman A."/>
            <person name="Goodell B."/>
            <person name="Henrissat B."/>
            <person name="Ihrmark K."/>
            <person name="Kauserud H."/>
            <person name="Kohler A."/>
            <person name="LaButti K."/>
            <person name="Lapidus A."/>
            <person name="Lavin J.L."/>
            <person name="Lee Y.-H."/>
            <person name="Lindquist E."/>
            <person name="Lilly W."/>
            <person name="Lucas S."/>
            <person name="Morin E."/>
            <person name="Murat C."/>
            <person name="Oguiza J.A."/>
            <person name="Park J."/>
            <person name="Pisabarro A.G."/>
            <person name="Riley R."/>
            <person name="Rosling A."/>
            <person name="Salamov A."/>
            <person name="Schmidt O."/>
            <person name="Schmutz J."/>
            <person name="Skrede I."/>
            <person name="Stenlid J."/>
            <person name="Wiebenga A."/>
            <person name="Xie X."/>
            <person name="Kues U."/>
            <person name="Hibbett D.S."/>
            <person name="Hoffmeister D."/>
            <person name="Hogberg N."/>
            <person name="Martin F."/>
            <person name="Grigoriev I.V."/>
            <person name="Watkinson S.C."/>
        </authorList>
    </citation>
    <scope>NUCLEOTIDE SEQUENCE</scope>
    <source>
        <strain evidence="4">S7.9</strain>
    </source>
</reference>
<dbReference type="InterPro" id="IPR036388">
    <property type="entry name" value="WH-like_DNA-bd_sf"/>
</dbReference>
<dbReference type="GO" id="GO:0008541">
    <property type="term" value="C:proteasome regulatory particle, lid subcomplex"/>
    <property type="evidence" value="ECO:0007669"/>
    <property type="project" value="TreeGrafter"/>
</dbReference>
<dbReference type="PANTHER" id="PTHR10855:SF1">
    <property type="entry name" value="26S PROTEASOME NON-ATPASE REGULATORY SUBUNIT 12"/>
    <property type="match status" value="1"/>
</dbReference>
<dbReference type="AlphaFoldDB" id="F8NDM4"/>